<sequence>MPRKAQMTMQMEKHNWERQSASAPTLQPRSNEHGAWPLGTSETRRAQVPNIRSARSA</sequence>
<feature type="compositionally biased region" description="Polar residues" evidence="1">
    <location>
        <begin position="18"/>
        <end position="29"/>
    </location>
</feature>
<proteinExistence type="predicted"/>
<evidence type="ECO:0000313" key="2">
    <source>
        <dbReference type="EMBL" id="CAK5274057.1"/>
    </source>
</evidence>
<dbReference type="Proteomes" id="UP001295794">
    <property type="component" value="Unassembled WGS sequence"/>
</dbReference>
<dbReference type="AlphaFoldDB" id="A0AAD2HE87"/>
<reference evidence="2" key="1">
    <citation type="submission" date="2023-11" db="EMBL/GenBank/DDBJ databases">
        <authorList>
            <person name="De Vega J J."/>
            <person name="De Vega J J."/>
        </authorList>
    </citation>
    <scope>NUCLEOTIDE SEQUENCE</scope>
</reference>
<accession>A0AAD2HE87</accession>
<feature type="region of interest" description="Disordered" evidence="1">
    <location>
        <begin position="1"/>
        <end position="57"/>
    </location>
</feature>
<gene>
    <name evidence="2" type="ORF">MYCIT1_LOCUS20970</name>
</gene>
<organism evidence="2 3">
    <name type="scientific">Mycena citricolor</name>
    <dbReference type="NCBI Taxonomy" id="2018698"/>
    <lineage>
        <taxon>Eukaryota</taxon>
        <taxon>Fungi</taxon>
        <taxon>Dikarya</taxon>
        <taxon>Basidiomycota</taxon>
        <taxon>Agaricomycotina</taxon>
        <taxon>Agaricomycetes</taxon>
        <taxon>Agaricomycetidae</taxon>
        <taxon>Agaricales</taxon>
        <taxon>Marasmiineae</taxon>
        <taxon>Mycenaceae</taxon>
        <taxon>Mycena</taxon>
    </lineage>
</organism>
<dbReference type="EMBL" id="CAVNYO010000399">
    <property type="protein sequence ID" value="CAK5274057.1"/>
    <property type="molecule type" value="Genomic_DNA"/>
</dbReference>
<evidence type="ECO:0000313" key="3">
    <source>
        <dbReference type="Proteomes" id="UP001295794"/>
    </source>
</evidence>
<comment type="caution">
    <text evidence="2">The sequence shown here is derived from an EMBL/GenBank/DDBJ whole genome shotgun (WGS) entry which is preliminary data.</text>
</comment>
<keyword evidence="3" id="KW-1185">Reference proteome</keyword>
<name>A0AAD2HE87_9AGAR</name>
<protein>
    <submittedName>
        <fullName evidence="2">Uncharacterized protein</fullName>
    </submittedName>
</protein>
<evidence type="ECO:0000256" key="1">
    <source>
        <dbReference type="SAM" id="MobiDB-lite"/>
    </source>
</evidence>